<keyword evidence="7" id="KW-0670">Pyruvate</keyword>
<dbReference type="Proteomes" id="UP000199021">
    <property type="component" value="Unassembled WGS sequence"/>
</dbReference>
<dbReference type="SUPFAM" id="SSF52518">
    <property type="entry name" value="Thiamin diphosphate-binding fold (THDP-binding)"/>
    <property type="match status" value="2"/>
</dbReference>
<evidence type="ECO:0000256" key="4">
    <source>
        <dbReference type="ARBA" id="ARBA00023002"/>
    </source>
</evidence>
<comment type="cofactor">
    <cofactor evidence="1">
        <name>thiamine diphosphate</name>
        <dbReference type="ChEBI" id="CHEBI:58937"/>
    </cofactor>
</comment>
<dbReference type="GO" id="GO:0003863">
    <property type="term" value="F:branched-chain 2-oxo acid dehydrogenase activity"/>
    <property type="evidence" value="ECO:0007669"/>
    <property type="project" value="UniProtKB-EC"/>
</dbReference>
<dbReference type="EC" id="1.2.4.4" evidence="3"/>
<evidence type="ECO:0000259" key="6">
    <source>
        <dbReference type="SMART" id="SM00861"/>
    </source>
</evidence>
<dbReference type="InterPro" id="IPR009014">
    <property type="entry name" value="Transketo_C/PFOR_II"/>
</dbReference>
<dbReference type="InterPro" id="IPR001017">
    <property type="entry name" value="DH_E1"/>
</dbReference>
<dbReference type="Gene3D" id="3.40.50.970">
    <property type="match status" value="2"/>
</dbReference>
<keyword evidence="5" id="KW-0786">Thiamine pyrophosphate</keyword>
<dbReference type="InterPro" id="IPR033248">
    <property type="entry name" value="Transketolase_C"/>
</dbReference>
<dbReference type="Pfam" id="PF00676">
    <property type="entry name" value="E1_dh"/>
    <property type="match status" value="1"/>
</dbReference>
<gene>
    <name evidence="7" type="ORF">SAMN05444359_10285</name>
</gene>
<dbReference type="EMBL" id="FOFB01000002">
    <property type="protein sequence ID" value="SEP75631.1"/>
    <property type="molecule type" value="Genomic_DNA"/>
</dbReference>
<evidence type="ECO:0000313" key="8">
    <source>
        <dbReference type="Proteomes" id="UP000199021"/>
    </source>
</evidence>
<protein>
    <recommendedName>
        <fullName evidence="3">3-methyl-2-oxobutanoate dehydrogenase (2-methylpropanoyl-transferring)</fullName>
        <ecNumber evidence="3">1.2.4.4</ecNumber>
    </recommendedName>
</protein>
<keyword evidence="4" id="KW-0560">Oxidoreductase</keyword>
<dbReference type="GO" id="GO:0009083">
    <property type="term" value="P:branched-chain amino acid catabolic process"/>
    <property type="evidence" value="ECO:0007669"/>
    <property type="project" value="TreeGrafter"/>
</dbReference>
<evidence type="ECO:0000256" key="1">
    <source>
        <dbReference type="ARBA" id="ARBA00001964"/>
    </source>
</evidence>
<dbReference type="SMART" id="SM00861">
    <property type="entry name" value="Transket_pyr"/>
    <property type="match status" value="1"/>
</dbReference>
<dbReference type="AlphaFoldDB" id="A0A1H9AGJ4"/>
<dbReference type="RefSeq" id="WP_217642082.1">
    <property type="nucleotide sequence ID" value="NZ_FOFB01000002.1"/>
</dbReference>
<reference evidence="8" key="1">
    <citation type="submission" date="2016-10" db="EMBL/GenBank/DDBJ databases">
        <authorList>
            <person name="Varghese N."/>
            <person name="Submissions S."/>
        </authorList>
    </citation>
    <scope>NUCLEOTIDE SEQUENCE [LARGE SCALE GENOMIC DNA]</scope>
    <source>
        <strain evidence="8">DSM 24740</strain>
    </source>
</reference>
<dbReference type="STRING" id="478744.SAMN05444359_10285"/>
<name>A0A1H9AGJ4_9BACT</name>
<dbReference type="InParanoid" id="A0A1H9AGJ4"/>
<dbReference type="InterPro" id="IPR029061">
    <property type="entry name" value="THDP-binding"/>
</dbReference>
<dbReference type="GO" id="GO:0007584">
    <property type="term" value="P:response to nutrient"/>
    <property type="evidence" value="ECO:0007669"/>
    <property type="project" value="TreeGrafter"/>
</dbReference>
<dbReference type="CDD" id="cd02000">
    <property type="entry name" value="TPP_E1_PDC_ADC_BCADC"/>
    <property type="match status" value="1"/>
</dbReference>
<dbReference type="Gene3D" id="3.40.50.920">
    <property type="match status" value="1"/>
</dbReference>
<evidence type="ECO:0000256" key="3">
    <source>
        <dbReference type="ARBA" id="ARBA00012277"/>
    </source>
</evidence>
<comment type="function">
    <text evidence="2">E1 component of the 2-oxoglutarate dehydrogenase (OGDH) complex which catalyzes the decarboxylation of 2-oxoglutarate, the first step in the conversion of 2-oxoglutarate to succinyl-CoA and CO(2).</text>
</comment>
<dbReference type="SUPFAM" id="SSF52922">
    <property type="entry name" value="TK C-terminal domain-like"/>
    <property type="match status" value="1"/>
</dbReference>
<accession>A0A1H9AGJ4</accession>
<dbReference type="Pfam" id="PF02779">
    <property type="entry name" value="Transket_pyr"/>
    <property type="match status" value="1"/>
</dbReference>
<keyword evidence="8" id="KW-1185">Reference proteome</keyword>
<evidence type="ECO:0000313" key="7">
    <source>
        <dbReference type="EMBL" id="SEP75631.1"/>
    </source>
</evidence>
<organism evidence="7 8">
    <name type="scientific">Neolewinella agarilytica</name>
    <dbReference type="NCBI Taxonomy" id="478744"/>
    <lineage>
        <taxon>Bacteria</taxon>
        <taxon>Pseudomonadati</taxon>
        <taxon>Bacteroidota</taxon>
        <taxon>Saprospiria</taxon>
        <taxon>Saprospirales</taxon>
        <taxon>Lewinellaceae</taxon>
        <taxon>Neolewinella</taxon>
    </lineage>
</organism>
<sequence>MSPQKTKLPLVENPDASAPDFERALKDYYTCRVSRELSNVIRRDVLTGRAKFGVSDDGKELYQVAMARAVKNGDWRADYYRGQTLLLALGLFTVEDILAQLYADGDKDPFSAGRQMVGHHATPAIKEDGSWVDQTKSFNVSSATSPTAGQMARGMGLAFASTIYRNGKNLPEGFSDNGQEICWTEIGDASTSEGVFWEVMNSAGVVQVPMITTVVDDGYGISVPVTRQTTKSSISSALAGLQAGEDETGDGSGIDIYGVKGWDYPALVALYPSVADRVRKTHRAALIHVRELTQPNGHSTSGSHERYKDEERLAWEKEWDCLLQFRHWLIAVGAAEADALDAIDKQAKKEVMAGRKRAWDAYTSRLSAERDELLALLPANDPAYDHLRQEVSKTDLPIISELVDSVRRFRLSLNDPLPAPLNSWLKEKRLKIKQDMGSDLYSETAWSPIRVPEVKATFADDATTRPAYELLQKYFTAKLHERPEIFAFGEDVGTIGDVNQGFAGLQEEFGKLRVFDTGIREWTIVGGAMGMAMRGLRPIVEIQYLDYVFYAMSVLTDDIATLRWRSAGQQACPIIVRTRGHRLEGIWHSGSYLSPLIGTLRGMHLCVPRNTTQAIGMYNTLLAGDDPAIVVEVLNAYRLHERMPANLTEFTVPLGVPDCIRSGDALTIVTYGACVKVCMEAADLLAQRGIEAEIIDIQTLLPFDLEHRIGNHLQHTNRLLIVDEDVPGGTSAYIRQQILEVQGGYAHLDAAVKTVTASEHRPPYGDIGNYAGKPQVMDVVEAALELTKF</sequence>
<proteinExistence type="predicted"/>
<dbReference type="PANTHER" id="PTHR42980:SF1">
    <property type="entry name" value="2-OXOISOVALERATE DEHYDROGENASE SUBUNIT BETA, MITOCHONDRIAL"/>
    <property type="match status" value="1"/>
</dbReference>
<feature type="domain" description="Transketolase-like pyrimidine-binding" evidence="6">
    <location>
        <begin position="462"/>
        <end position="639"/>
    </location>
</feature>
<dbReference type="InterPro" id="IPR005475">
    <property type="entry name" value="Transketolase-like_Pyr-bd"/>
</dbReference>
<evidence type="ECO:0000256" key="5">
    <source>
        <dbReference type="ARBA" id="ARBA00023052"/>
    </source>
</evidence>
<dbReference type="PANTHER" id="PTHR42980">
    <property type="entry name" value="2-OXOISOVALERATE DEHYDROGENASE SUBUNIT BETA-RELATED"/>
    <property type="match status" value="1"/>
</dbReference>
<evidence type="ECO:0000256" key="2">
    <source>
        <dbReference type="ARBA" id="ARBA00003906"/>
    </source>
</evidence>
<dbReference type="Pfam" id="PF02780">
    <property type="entry name" value="Transketolase_C"/>
    <property type="match status" value="1"/>
</dbReference>